<feature type="region of interest" description="Disordered" evidence="1">
    <location>
        <begin position="29"/>
        <end position="65"/>
    </location>
</feature>
<comment type="caution">
    <text evidence="3">The sequence shown here is derived from an EMBL/GenBank/DDBJ whole genome shotgun (WGS) entry which is preliminary data.</text>
</comment>
<keyword evidence="4" id="KW-1185">Reference proteome</keyword>
<feature type="transmembrane region" description="Helical" evidence="2">
    <location>
        <begin position="142"/>
        <end position="170"/>
    </location>
</feature>
<feature type="transmembrane region" description="Helical" evidence="2">
    <location>
        <begin position="113"/>
        <end position="135"/>
    </location>
</feature>
<feature type="transmembrane region" description="Helical" evidence="2">
    <location>
        <begin position="176"/>
        <end position="196"/>
    </location>
</feature>
<dbReference type="VEuPathDB" id="FungiDB:AAP_04076"/>
<gene>
    <name evidence="3" type="ORF">AAP_04076</name>
</gene>
<keyword evidence="2" id="KW-0472">Membrane</keyword>
<organism evidence="3 4">
    <name type="scientific">Ascosphaera apis ARSEF 7405</name>
    <dbReference type="NCBI Taxonomy" id="392613"/>
    <lineage>
        <taxon>Eukaryota</taxon>
        <taxon>Fungi</taxon>
        <taxon>Dikarya</taxon>
        <taxon>Ascomycota</taxon>
        <taxon>Pezizomycotina</taxon>
        <taxon>Eurotiomycetes</taxon>
        <taxon>Eurotiomycetidae</taxon>
        <taxon>Onygenales</taxon>
        <taxon>Ascosphaeraceae</taxon>
        <taxon>Ascosphaera</taxon>
    </lineage>
</organism>
<dbReference type="AlphaFoldDB" id="A0A167XII7"/>
<proteinExistence type="predicted"/>
<evidence type="ECO:0000256" key="1">
    <source>
        <dbReference type="SAM" id="MobiDB-lite"/>
    </source>
</evidence>
<dbReference type="EMBL" id="AZGZ01000018">
    <property type="protein sequence ID" value="KZZ90126.1"/>
    <property type="molecule type" value="Genomic_DNA"/>
</dbReference>
<reference evidence="3 4" key="1">
    <citation type="journal article" date="2016" name="Genome Biol. Evol.">
        <title>Divergent and convergent evolution of fungal pathogenicity.</title>
        <authorList>
            <person name="Shang Y."/>
            <person name="Xiao G."/>
            <person name="Zheng P."/>
            <person name="Cen K."/>
            <person name="Zhan S."/>
            <person name="Wang C."/>
        </authorList>
    </citation>
    <scope>NUCLEOTIDE SEQUENCE [LARGE SCALE GENOMIC DNA]</scope>
    <source>
        <strain evidence="3 4">ARSEF 7405</strain>
    </source>
</reference>
<protein>
    <submittedName>
        <fullName evidence="3">Uncharacterized protein</fullName>
    </submittedName>
</protein>
<keyword evidence="2" id="KW-1133">Transmembrane helix</keyword>
<dbReference type="Pfam" id="PF16015">
    <property type="entry name" value="Promethin"/>
    <property type="match status" value="1"/>
</dbReference>
<dbReference type="OrthoDB" id="4205775at2759"/>
<dbReference type="Proteomes" id="UP000242877">
    <property type="component" value="Unassembled WGS sequence"/>
</dbReference>
<sequence>MSGLLGGLQNMRVPGHHYVEEVKKTFMSPPMSPTLAPSVSAQSPSPPQSPMSERDLRDLIPMSPGSQGRSLHDEIIEHRPPSEHIFKNAQFEPEPDFHGFQFTMPAFIAQRPILSSLFATLATFAGPPVFMYTFFISGTLIFALSIALPICIFGALCFTIAAAIFFGLAVVLPSTVVASVMAIVTWITGWVGHYTARASLRPKPRRIGNMQLRFRP</sequence>
<accession>A0A167XII7</accession>
<evidence type="ECO:0000313" key="3">
    <source>
        <dbReference type="EMBL" id="KZZ90126.1"/>
    </source>
</evidence>
<name>A0A167XII7_9EURO</name>
<keyword evidence="2" id="KW-0812">Transmembrane</keyword>
<evidence type="ECO:0000313" key="4">
    <source>
        <dbReference type="Proteomes" id="UP000242877"/>
    </source>
</evidence>
<evidence type="ECO:0000256" key="2">
    <source>
        <dbReference type="SAM" id="Phobius"/>
    </source>
</evidence>